<dbReference type="Pfam" id="PF04246">
    <property type="entry name" value="RseC_MucC"/>
    <property type="match status" value="1"/>
</dbReference>
<comment type="caution">
    <text evidence="1">The sequence shown here is derived from an EMBL/GenBank/DDBJ whole genome shotgun (WGS) entry which is preliminary data.</text>
</comment>
<reference evidence="1 2" key="1">
    <citation type="submission" date="2018-08" db="EMBL/GenBank/DDBJ databases">
        <title>A genome reference for cultivated species of the human gut microbiota.</title>
        <authorList>
            <person name="Zou Y."/>
            <person name="Xue W."/>
            <person name="Luo G."/>
        </authorList>
    </citation>
    <scope>NUCLEOTIDE SEQUENCE [LARGE SCALE GENOMIC DNA]</scope>
    <source>
        <strain evidence="1 2">AM42-38</strain>
    </source>
</reference>
<sequence>MTDKIKHLGIVESIDGSRLKVRILQTSACSSCSVKGHCSASEAKEKLIDVYNVLGLSCQSGQHVVISGTVSMGMKAVLLAFVIPFLVLVVSLFVCMMLTNDEMTSALISLCMLIPYYLIIYLCRGKLSRTFTFTLESINN</sequence>
<proteinExistence type="predicted"/>
<gene>
    <name evidence="1" type="ORF">DW921_05335</name>
</gene>
<name>A0A413T1U6_9BACT</name>
<dbReference type="Proteomes" id="UP000283855">
    <property type="component" value="Unassembled WGS sequence"/>
</dbReference>
<evidence type="ECO:0000313" key="2">
    <source>
        <dbReference type="Proteomes" id="UP000283855"/>
    </source>
</evidence>
<protein>
    <submittedName>
        <fullName evidence="1">RseC/MucC family positive regulator of sigma(E)</fullName>
    </submittedName>
</protein>
<dbReference type="EMBL" id="QSFT01000008">
    <property type="protein sequence ID" value="RHA76941.1"/>
    <property type="molecule type" value="Genomic_DNA"/>
</dbReference>
<evidence type="ECO:0000313" key="1">
    <source>
        <dbReference type="EMBL" id="RHA76941.1"/>
    </source>
</evidence>
<dbReference type="AlphaFoldDB" id="A0A413T1U6"/>
<organism evidence="1 2">
    <name type="scientific">Phocaeicola coprophilus</name>
    <dbReference type="NCBI Taxonomy" id="387090"/>
    <lineage>
        <taxon>Bacteria</taxon>
        <taxon>Pseudomonadati</taxon>
        <taxon>Bacteroidota</taxon>
        <taxon>Bacteroidia</taxon>
        <taxon>Bacteroidales</taxon>
        <taxon>Bacteroidaceae</taxon>
        <taxon>Phocaeicola</taxon>
    </lineage>
</organism>
<accession>A0A413T1U6</accession>
<dbReference type="GeneID" id="78405037"/>
<dbReference type="RefSeq" id="WP_008140353.1">
    <property type="nucleotide sequence ID" value="NZ_CABJGD010000008.1"/>
</dbReference>